<dbReference type="InterPro" id="IPR052999">
    <property type="entry name" value="PTS1_Protein"/>
</dbReference>
<keyword evidence="3" id="KW-1185">Reference proteome</keyword>
<dbReference type="Proteomes" id="UP000053328">
    <property type="component" value="Unassembled WGS sequence"/>
</dbReference>
<dbReference type="HOGENOM" id="CLU_065389_2_0_1"/>
<organism evidence="2 3">
    <name type="scientific">Exophiala spinifera</name>
    <dbReference type="NCBI Taxonomy" id="91928"/>
    <lineage>
        <taxon>Eukaryota</taxon>
        <taxon>Fungi</taxon>
        <taxon>Dikarya</taxon>
        <taxon>Ascomycota</taxon>
        <taxon>Pezizomycotina</taxon>
        <taxon>Eurotiomycetes</taxon>
        <taxon>Chaetothyriomycetidae</taxon>
        <taxon>Chaetothyriales</taxon>
        <taxon>Herpotrichiellaceae</taxon>
        <taxon>Exophiala</taxon>
    </lineage>
</organism>
<dbReference type="RefSeq" id="XP_016237401.1">
    <property type="nucleotide sequence ID" value="XM_016378724.1"/>
</dbReference>
<protein>
    <submittedName>
        <fullName evidence="2">Uncharacterized protein</fullName>
    </submittedName>
</protein>
<dbReference type="OrthoDB" id="5537330at2759"/>
<gene>
    <name evidence="2" type="ORF">PV08_04376</name>
</gene>
<dbReference type="GeneID" id="27331459"/>
<proteinExistence type="predicted"/>
<feature type="region of interest" description="Disordered" evidence="1">
    <location>
        <begin position="270"/>
        <end position="305"/>
    </location>
</feature>
<dbReference type="PANTHER" id="PTHR28180">
    <property type="entry name" value="CONSERVED MITOCHONDRIAL PROTEIN-RELATED"/>
    <property type="match status" value="1"/>
</dbReference>
<name>A0A0D2BEX6_9EURO</name>
<reference evidence="2 3" key="1">
    <citation type="submission" date="2015-01" db="EMBL/GenBank/DDBJ databases">
        <title>The Genome Sequence of Exophiala spinifera CBS89968.</title>
        <authorList>
            <consortium name="The Broad Institute Genomics Platform"/>
            <person name="Cuomo C."/>
            <person name="de Hoog S."/>
            <person name="Gorbushina A."/>
            <person name="Stielow B."/>
            <person name="Teixiera M."/>
            <person name="Abouelleil A."/>
            <person name="Chapman S.B."/>
            <person name="Priest M."/>
            <person name="Young S.K."/>
            <person name="Wortman J."/>
            <person name="Nusbaum C."/>
            <person name="Birren B."/>
        </authorList>
    </citation>
    <scope>NUCLEOTIDE SEQUENCE [LARGE SCALE GENOMIC DNA]</scope>
    <source>
        <strain evidence="2 3">CBS 89968</strain>
    </source>
</reference>
<dbReference type="AlphaFoldDB" id="A0A0D2BEX6"/>
<evidence type="ECO:0000256" key="1">
    <source>
        <dbReference type="SAM" id="MobiDB-lite"/>
    </source>
</evidence>
<dbReference type="VEuPathDB" id="FungiDB:PV08_04376"/>
<dbReference type="EMBL" id="KN847494">
    <property type="protein sequence ID" value="KIW17185.1"/>
    <property type="molecule type" value="Genomic_DNA"/>
</dbReference>
<dbReference type="PANTHER" id="PTHR28180:SF5">
    <property type="entry name" value="DNA POLYMERASE ALPHA SUBUNIT B"/>
    <property type="match status" value="1"/>
</dbReference>
<sequence length="305" mass="33285">MATPPDQQISPTKEQWDQLCQDVKKNLTEEMGSETWYLIIATALTVSPRPHLLADFWTHITTHDPSFGTADSRSRLSTRLGDTLIKQLTLSGAPQVLSALIPLAKAQTQTPSSSSSDGQRPTEEGELDIEAWSSLSLPDLHARGIETITSIYGTLWRRIFATFGPYRKDMGLHELGVVYGLYLSDFTHLSPLETETVAYTNITCQGLAGPSLWHVRGMGRVLGARGTDEADARVARAKDVIRGVKVAVATAVEFVGDDFVRRSRLDGGADGTQGWPNVGDVSRDLGGWGEDDDISKTTNAEERTT</sequence>
<accession>A0A0D2BEX6</accession>
<evidence type="ECO:0000313" key="3">
    <source>
        <dbReference type="Proteomes" id="UP000053328"/>
    </source>
</evidence>
<evidence type="ECO:0000313" key="2">
    <source>
        <dbReference type="EMBL" id="KIW17185.1"/>
    </source>
</evidence>